<dbReference type="SUPFAM" id="SSF49899">
    <property type="entry name" value="Concanavalin A-like lectins/glucanases"/>
    <property type="match status" value="2"/>
</dbReference>
<dbReference type="SMART" id="SM00908">
    <property type="entry name" value="Gal-bind_lectin"/>
    <property type="match status" value="2"/>
</dbReference>
<dbReference type="InterPro" id="IPR044156">
    <property type="entry name" value="Galectin-like"/>
</dbReference>
<evidence type="ECO:0000256" key="2">
    <source>
        <dbReference type="ARBA" id="ARBA00022737"/>
    </source>
</evidence>
<dbReference type="Pfam" id="PF00337">
    <property type="entry name" value="Gal-bind_lectin"/>
    <property type="match status" value="2"/>
</dbReference>
<keyword evidence="1 3" id="KW-0430">Lectin</keyword>
<proteinExistence type="predicted"/>
<sequence>MYSNNSFNVPFVRQLEGAMHPGRAIAIYGNIPHHASRFVINLQCGGAPASVSDIALHISVRFDQNCVVRNTQQGGGWQHEERDGGLPLRRGGHFQMLIMCEGHGFKIALNGQHFREFRHRMPFQRVTHVSAEGDVHINSVSGVIGAYGSAHQTHNPSVPHVQNIGSVYPGRCLRVRGFIPHNAYRFSVNLATGPSMDYNDLALHVSTRPSEGLVELNTCRRGGWESGQQLRPCPVALGQSFELMILVDDYCYKIAFNGVHFAEWPHRHPYQGVNHVIVEGSVQLQLVSLEGQPRGGGYAPPPPPAQVPFYPSPYGNNDYHHHLPNPYHIIY</sequence>
<name>A0A6J1S782_FRAOC</name>
<gene>
    <name evidence="6" type="primary">LOC113204211</name>
</gene>
<dbReference type="FunFam" id="2.60.120.200:FF:000124">
    <property type="entry name" value="Galectin-4"/>
    <property type="match status" value="1"/>
</dbReference>
<dbReference type="GO" id="GO:0016936">
    <property type="term" value="F:galactoside binding"/>
    <property type="evidence" value="ECO:0007669"/>
    <property type="project" value="TreeGrafter"/>
</dbReference>
<evidence type="ECO:0000313" key="6">
    <source>
        <dbReference type="RefSeq" id="XP_026275085.1"/>
    </source>
</evidence>
<evidence type="ECO:0000313" key="5">
    <source>
        <dbReference type="Proteomes" id="UP000504606"/>
    </source>
</evidence>
<dbReference type="RefSeq" id="XP_026275085.1">
    <property type="nucleotide sequence ID" value="XM_026419300.2"/>
</dbReference>
<keyword evidence="5" id="KW-1185">Reference proteome</keyword>
<protein>
    <recommendedName>
        <fullName evidence="3">Galectin</fullName>
    </recommendedName>
</protein>
<dbReference type="GeneID" id="113204211"/>
<dbReference type="InterPro" id="IPR001079">
    <property type="entry name" value="Galectin_CRD"/>
</dbReference>
<dbReference type="AlphaFoldDB" id="A0A6J1S782"/>
<dbReference type="Proteomes" id="UP000504606">
    <property type="component" value="Unplaced"/>
</dbReference>
<feature type="domain" description="Galectin" evidence="4">
    <location>
        <begin position="159"/>
        <end position="290"/>
    </location>
</feature>
<dbReference type="PANTHER" id="PTHR11346:SF176">
    <property type="entry name" value="32 KDA BETA-GALACTOSIDE-BINDING LECTIN LEC-3"/>
    <property type="match status" value="1"/>
</dbReference>
<keyword evidence="2" id="KW-0677">Repeat</keyword>
<dbReference type="PANTHER" id="PTHR11346">
    <property type="entry name" value="GALECTIN"/>
    <property type="match status" value="1"/>
</dbReference>
<dbReference type="SMART" id="SM00276">
    <property type="entry name" value="GLECT"/>
    <property type="match status" value="2"/>
</dbReference>
<feature type="domain" description="Galectin" evidence="4">
    <location>
        <begin position="11"/>
        <end position="143"/>
    </location>
</feature>
<dbReference type="InterPro" id="IPR013320">
    <property type="entry name" value="ConA-like_dom_sf"/>
</dbReference>
<organism evidence="5 6">
    <name type="scientific">Frankliniella occidentalis</name>
    <name type="common">Western flower thrips</name>
    <name type="synonym">Euthrips occidentalis</name>
    <dbReference type="NCBI Taxonomy" id="133901"/>
    <lineage>
        <taxon>Eukaryota</taxon>
        <taxon>Metazoa</taxon>
        <taxon>Ecdysozoa</taxon>
        <taxon>Arthropoda</taxon>
        <taxon>Hexapoda</taxon>
        <taxon>Insecta</taxon>
        <taxon>Pterygota</taxon>
        <taxon>Neoptera</taxon>
        <taxon>Paraneoptera</taxon>
        <taxon>Thysanoptera</taxon>
        <taxon>Terebrantia</taxon>
        <taxon>Thripoidea</taxon>
        <taxon>Thripidae</taxon>
        <taxon>Frankliniella</taxon>
    </lineage>
</organism>
<evidence type="ECO:0000259" key="4">
    <source>
        <dbReference type="PROSITE" id="PS51304"/>
    </source>
</evidence>
<dbReference type="GO" id="GO:0030246">
    <property type="term" value="F:carbohydrate binding"/>
    <property type="evidence" value="ECO:0007669"/>
    <property type="project" value="UniProtKB-UniRule"/>
</dbReference>
<dbReference type="CDD" id="cd00070">
    <property type="entry name" value="GLECT"/>
    <property type="match status" value="2"/>
</dbReference>
<dbReference type="Gene3D" id="2.60.120.200">
    <property type="match status" value="2"/>
</dbReference>
<reference evidence="6" key="1">
    <citation type="submission" date="2025-08" db="UniProtKB">
        <authorList>
            <consortium name="RefSeq"/>
        </authorList>
    </citation>
    <scope>IDENTIFICATION</scope>
    <source>
        <tissue evidence="6">Whole organism</tissue>
    </source>
</reference>
<evidence type="ECO:0000256" key="3">
    <source>
        <dbReference type="RuleBase" id="RU102079"/>
    </source>
</evidence>
<accession>A0A6J1S782</accession>
<dbReference type="PROSITE" id="PS51304">
    <property type="entry name" value="GALECTIN"/>
    <property type="match status" value="2"/>
</dbReference>
<evidence type="ECO:0000256" key="1">
    <source>
        <dbReference type="ARBA" id="ARBA00022734"/>
    </source>
</evidence>